<dbReference type="AlphaFoldDB" id="A0A9P9ABL8"/>
<feature type="transmembrane region" description="Helical" evidence="2">
    <location>
        <begin position="112"/>
        <end position="136"/>
    </location>
</feature>
<feature type="compositionally biased region" description="Basic and acidic residues" evidence="1">
    <location>
        <begin position="366"/>
        <end position="380"/>
    </location>
</feature>
<dbReference type="Proteomes" id="UP000770015">
    <property type="component" value="Unassembled WGS sequence"/>
</dbReference>
<comment type="caution">
    <text evidence="3">The sequence shown here is derived from an EMBL/GenBank/DDBJ whole genome shotgun (WGS) entry which is preliminary data.</text>
</comment>
<evidence type="ECO:0000256" key="2">
    <source>
        <dbReference type="SAM" id="Phobius"/>
    </source>
</evidence>
<dbReference type="EMBL" id="JAGSXJ010000010">
    <property type="protein sequence ID" value="KAH6688079.1"/>
    <property type="molecule type" value="Genomic_DNA"/>
</dbReference>
<dbReference type="OrthoDB" id="5404940at2759"/>
<keyword evidence="2" id="KW-0812">Transmembrane</keyword>
<feature type="compositionally biased region" description="Polar residues" evidence="1">
    <location>
        <begin position="292"/>
        <end position="301"/>
    </location>
</feature>
<feature type="region of interest" description="Disordered" evidence="1">
    <location>
        <begin position="509"/>
        <end position="567"/>
    </location>
</feature>
<proteinExistence type="predicted"/>
<evidence type="ECO:0000313" key="3">
    <source>
        <dbReference type="EMBL" id="KAH6688079.1"/>
    </source>
</evidence>
<keyword evidence="4" id="KW-1185">Reference proteome</keyword>
<feature type="compositionally biased region" description="Basic and acidic residues" evidence="1">
    <location>
        <begin position="258"/>
        <end position="272"/>
    </location>
</feature>
<protein>
    <submittedName>
        <fullName evidence="3">Uncharacterized protein</fullName>
    </submittedName>
</protein>
<gene>
    <name evidence="3" type="ORF">F5X68DRAFT_206846</name>
</gene>
<feature type="region of interest" description="Disordered" evidence="1">
    <location>
        <begin position="1"/>
        <end position="21"/>
    </location>
</feature>
<feature type="compositionally biased region" description="Basic and acidic residues" evidence="1">
    <location>
        <begin position="443"/>
        <end position="456"/>
    </location>
</feature>
<evidence type="ECO:0000256" key="1">
    <source>
        <dbReference type="SAM" id="MobiDB-lite"/>
    </source>
</evidence>
<feature type="region of interest" description="Disordered" evidence="1">
    <location>
        <begin position="407"/>
        <end position="492"/>
    </location>
</feature>
<feature type="transmembrane region" description="Helical" evidence="2">
    <location>
        <begin position="198"/>
        <end position="219"/>
    </location>
</feature>
<feature type="compositionally biased region" description="Polar residues" evidence="1">
    <location>
        <begin position="342"/>
        <end position="353"/>
    </location>
</feature>
<keyword evidence="2" id="KW-1133">Transmembrane helix</keyword>
<sequence length="567" mass="63003">MTGHQPYLYEPMGRQDNRFPQSTFDPKAITRASFEPPPVRQRQDGPLVSFNRHPDAHMVLTHRANDYQSLSPRVKTLIKCLRVVQLVLRVLQLIGAAGILTLYILMTNVPTAAAWVLRIAPGVAILHCSYGIYHMARRAGGRTPASSAAYQVFAGVSDTCLLPIYAYGVVVVRGQGSQWSNRLSDPDLMQYFVPAAEYAALGCGVLHVITLCLSIWLGVMFRKIALMPPDLNPLEDRFTTRAKHRRNKSSVATTATQDSEKRLSTPYSDHRQSGTSFNDVSRPPTIPFLRTRANSGASQFSRDSRVDLPSRQYQILPANASPRNSVVSTGPRRSTAGPPSFHRNSYTAVSSTGPGELPESPPSQVHAHESDNRPSVDSRHRPAKFTETWCATDSLISRTQHRNRMMAAGETQKQYTRQPKGYEAVGGRYDSRDDGSDSEPEERDVTAREYDIDSKATLHPQPLGSNPPRSRHEHTRSDHAFDEASKLRPHPLHPRASFAERESGFFSKPYGQLKPATPPVMVGNQRQVSSGNDYTHQSSSNLGRRHVSGKVAEEGRATQGRWHTLET</sequence>
<feature type="region of interest" description="Disordered" evidence="1">
    <location>
        <begin position="238"/>
        <end position="381"/>
    </location>
</feature>
<feature type="compositionally biased region" description="Polar residues" evidence="1">
    <location>
        <begin position="321"/>
        <end position="332"/>
    </location>
</feature>
<reference evidence="3" key="1">
    <citation type="journal article" date="2021" name="Nat. Commun.">
        <title>Genetic determinants of endophytism in the Arabidopsis root mycobiome.</title>
        <authorList>
            <person name="Mesny F."/>
            <person name="Miyauchi S."/>
            <person name="Thiergart T."/>
            <person name="Pickel B."/>
            <person name="Atanasova L."/>
            <person name="Karlsson M."/>
            <person name="Huettel B."/>
            <person name="Barry K.W."/>
            <person name="Haridas S."/>
            <person name="Chen C."/>
            <person name="Bauer D."/>
            <person name="Andreopoulos W."/>
            <person name="Pangilinan J."/>
            <person name="LaButti K."/>
            <person name="Riley R."/>
            <person name="Lipzen A."/>
            <person name="Clum A."/>
            <person name="Drula E."/>
            <person name="Henrissat B."/>
            <person name="Kohler A."/>
            <person name="Grigoriev I.V."/>
            <person name="Martin F.M."/>
            <person name="Hacquard S."/>
        </authorList>
    </citation>
    <scope>NUCLEOTIDE SEQUENCE</scope>
    <source>
        <strain evidence="3">MPI-SDFR-AT-0117</strain>
    </source>
</reference>
<accession>A0A9P9ABL8</accession>
<organism evidence="3 4">
    <name type="scientific">Plectosphaerella plurivora</name>
    <dbReference type="NCBI Taxonomy" id="936078"/>
    <lineage>
        <taxon>Eukaryota</taxon>
        <taxon>Fungi</taxon>
        <taxon>Dikarya</taxon>
        <taxon>Ascomycota</taxon>
        <taxon>Pezizomycotina</taxon>
        <taxon>Sordariomycetes</taxon>
        <taxon>Hypocreomycetidae</taxon>
        <taxon>Glomerellales</taxon>
        <taxon>Plectosphaerellaceae</taxon>
        <taxon>Plectosphaerella</taxon>
    </lineage>
</organism>
<feature type="compositionally biased region" description="Polar residues" evidence="1">
    <location>
        <begin position="524"/>
        <end position="542"/>
    </location>
</feature>
<evidence type="ECO:0000313" key="4">
    <source>
        <dbReference type="Proteomes" id="UP000770015"/>
    </source>
</evidence>
<feature type="compositionally biased region" description="Basic and acidic residues" evidence="1">
    <location>
        <begin position="475"/>
        <end position="486"/>
    </location>
</feature>
<feature type="transmembrane region" description="Helical" evidence="2">
    <location>
        <begin position="86"/>
        <end position="106"/>
    </location>
</feature>
<name>A0A9P9ABL8_9PEZI</name>
<keyword evidence="2" id="KW-0472">Membrane</keyword>